<evidence type="ECO:0000313" key="1">
    <source>
        <dbReference type="EMBL" id="MET3601134.1"/>
    </source>
</evidence>
<dbReference type="InterPro" id="IPR027417">
    <property type="entry name" value="P-loop_NTPase"/>
</dbReference>
<dbReference type="EMBL" id="JBEPLY010000011">
    <property type="protein sequence ID" value="MET3601134.1"/>
    <property type="molecule type" value="Genomic_DNA"/>
</dbReference>
<evidence type="ECO:0000313" key="2">
    <source>
        <dbReference type="Proteomes" id="UP001549164"/>
    </source>
</evidence>
<keyword evidence="2" id="KW-1185">Reference proteome</keyword>
<evidence type="ECO:0008006" key="3">
    <source>
        <dbReference type="Google" id="ProtNLM"/>
    </source>
</evidence>
<dbReference type="RefSeq" id="WP_354434984.1">
    <property type="nucleotide sequence ID" value="NZ_JBEPLY010000011.1"/>
</dbReference>
<accession>A0ABV2IEX2</accession>
<proteinExistence type="predicted"/>
<protein>
    <recommendedName>
        <fullName evidence="3">Deoxynucleotide monophosphate kinase</fullName>
    </recommendedName>
</protein>
<gene>
    <name evidence="1" type="ORF">ABID12_003085</name>
</gene>
<comment type="caution">
    <text evidence="1">The sequence shown here is derived from an EMBL/GenBank/DDBJ whole genome shotgun (WGS) entry which is preliminary data.</text>
</comment>
<organism evidence="1 2">
    <name type="scientific">Martelella mangrovi</name>
    <dbReference type="NCBI Taxonomy" id="1397477"/>
    <lineage>
        <taxon>Bacteria</taxon>
        <taxon>Pseudomonadati</taxon>
        <taxon>Pseudomonadota</taxon>
        <taxon>Alphaproteobacteria</taxon>
        <taxon>Hyphomicrobiales</taxon>
        <taxon>Aurantimonadaceae</taxon>
        <taxon>Martelella</taxon>
    </lineage>
</organism>
<sequence>MATVLYGENPEASQVIIGLYSPQAGSGKSEAAYALINSAKFSRVRLAGALKEMLGALLYSMGFRGDALREMVDGRLKDTKIAALYGKSPRDLMISLGLKWGRGMVADTLWLDTARRALNAVTGAGASAVVDDIRFPNEAQMIRDMGGYLVKIERPSPSRDGGKEAEGQLGGWGFDAVITNDGTLEEFKRKVAALPQRLRRPD</sequence>
<reference evidence="1 2" key="1">
    <citation type="submission" date="2024-06" db="EMBL/GenBank/DDBJ databases">
        <title>Genomic Encyclopedia of Type Strains, Phase IV (KMG-IV): sequencing the most valuable type-strain genomes for metagenomic binning, comparative biology and taxonomic classification.</title>
        <authorList>
            <person name="Goeker M."/>
        </authorList>
    </citation>
    <scope>NUCLEOTIDE SEQUENCE [LARGE SCALE GENOMIC DNA]</scope>
    <source>
        <strain evidence="1 2">DSM 28102</strain>
    </source>
</reference>
<dbReference type="Gene3D" id="3.40.50.300">
    <property type="entry name" value="P-loop containing nucleotide triphosphate hydrolases"/>
    <property type="match status" value="1"/>
</dbReference>
<dbReference type="InterPro" id="IPR048444">
    <property type="entry name" value="DNMK"/>
</dbReference>
<name>A0ABV2IEX2_9HYPH</name>
<dbReference type="Proteomes" id="UP001549164">
    <property type="component" value="Unassembled WGS sequence"/>
</dbReference>
<dbReference type="Pfam" id="PF21448">
    <property type="entry name" value="DNMK"/>
    <property type="match status" value="1"/>
</dbReference>